<name>A0A9Y1BLL9_9ARCH</name>
<organism evidence="3">
    <name type="scientific">Candidatus Heimdallarchaeum aukensis</name>
    <dbReference type="NCBI Taxonomy" id="2876573"/>
    <lineage>
        <taxon>Archaea</taxon>
        <taxon>Promethearchaeati</taxon>
        <taxon>Candidatus Heimdallarchaeota</taxon>
        <taxon>Candidatus Heimdallarchaeia (ex Rinke et al. 2021) (nom. nud.)</taxon>
        <taxon>Candidatus Heimdallarchaeales</taxon>
        <taxon>Candidatus Heimdallarchaeaceae</taxon>
        <taxon>Candidatus Heimdallarchaeum</taxon>
    </lineage>
</organism>
<dbReference type="EMBL" id="CP084166">
    <property type="protein sequence ID" value="UJG41326.1"/>
    <property type="molecule type" value="Genomic_DNA"/>
</dbReference>
<dbReference type="Proteomes" id="UP001201020">
    <property type="component" value="Chromosome"/>
</dbReference>
<dbReference type="AlphaFoldDB" id="A0A9Y1BLL9"/>
<proteinExistence type="predicted"/>
<accession>A0A9Y1BLL9</accession>
<keyword evidence="1" id="KW-1133">Transmembrane helix</keyword>
<evidence type="ECO:0000259" key="2">
    <source>
        <dbReference type="Pfam" id="PF13240"/>
    </source>
</evidence>
<keyword evidence="1" id="KW-0472">Membrane</keyword>
<sequence>MKYCTKCGTKTPEDAVFCYVCGTKIDDLSVDLQKSTKDKVSDHRHYYPHSSQQIDDKYYKDYTHKEHVFLKILAIVFIIGMITASISLFAVFSSFRMDVIGTQNYYLEEANSNEVFLNIYNGIGDIDIIFTDDTDIMVEINVIVLGRKNVDESEFAEFKINDYEKNLTIEFDSGEQIFSFFNKKILEYDISITLNSKLVLYADVQMETGDFYLDINCQTANINNLNIVTKTGDVSIYAYSTENVTINNVYLVSTTGQIQFSLSDEGANYISNVFATTTTGKIFFDFGRNSIYNGNEIELTTTTGKIVLYCTNMQYLENVTWLISTSTGSVYANITQDFIIEKQLQISFFITVNTGSIEILAEFHDDIGYLFEATTDTGTITIPEQSPNYDTALNKYYFSLSTDTGNIMAEL</sequence>
<keyword evidence="1" id="KW-0812">Transmembrane</keyword>
<dbReference type="InterPro" id="IPR026870">
    <property type="entry name" value="Zinc_ribbon_dom"/>
</dbReference>
<feature type="domain" description="Zinc-ribbon" evidence="2">
    <location>
        <begin position="3"/>
        <end position="25"/>
    </location>
</feature>
<evidence type="ECO:0000313" key="3">
    <source>
        <dbReference type="EMBL" id="UJG41326.1"/>
    </source>
</evidence>
<feature type="transmembrane region" description="Helical" evidence="1">
    <location>
        <begin position="68"/>
        <end position="92"/>
    </location>
</feature>
<reference evidence="3" key="1">
    <citation type="journal article" date="2022" name="Nat. Microbiol.">
        <title>Unique mobile elements and scalable gene flow at the prokaryote-eukaryote boundary revealed by circularized Asgard archaea genomes.</title>
        <authorList>
            <person name="Wu F."/>
            <person name="Speth D.R."/>
            <person name="Philosof A."/>
            <person name="Cremiere A."/>
            <person name="Narayanan A."/>
            <person name="Barco R.A."/>
            <person name="Connon S.A."/>
            <person name="Amend J.P."/>
            <person name="Antoshechkin I.A."/>
            <person name="Orphan V.J."/>
        </authorList>
    </citation>
    <scope>NUCLEOTIDE SEQUENCE</scope>
    <source>
        <strain evidence="3">PM71</strain>
    </source>
</reference>
<gene>
    <name evidence="3" type="ORF">K9W45_02425</name>
</gene>
<dbReference type="Pfam" id="PF13240">
    <property type="entry name" value="Zn_Ribbon_1"/>
    <property type="match status" value="1"/>
</dbReference>
<evidence type="ECO:0000256" key="1">
    <source>
        <dbReference type="SAM" id="Phobius"/>
    </source>
</evidence>
<protein>
    <submittedName>
        <fullName evidence="3">Zinc ribbon domain-containing protein</fullName>
    </submittedName>
</protein>